<comment type="caution">
    <text evidence="7">The sequence shown here is derived from an EMBL/GenBank/DDBJ whole genome shotgun (WGS) entry which is preliminary data.</text>
</comment>
<dbReference type="Proteomes" id="UP000292702">
    <property type="component" value="Unassembled WGS sequence"/>
</dbReference>
<dbReference type="STRING" id="92696.A0A4R0RTK0"/>
<name>A0A4R0RTK0_9APHY</name>
<evidence type="ECO:0000256" key="4">
    <source>
        <dbReference type="ARBA" id="ARBA00023002"/>
    </source>
</evidence>
<dbReference type="OrthoDB" id="420606at2759"/>
<proteinExistence type="inferred from homology"/>
<dbReference type="InterPro" id="IPR036188">
    <property type="entry name" value="FAD/NAD-bd_sf"/>
</dbReference>
<dbReference type="Gene3D" id="3.50.50.60">
    <property type="entry name" value="FAD/NAD(P)-binding domain"/>
    <property type="match status" value="1"/>
</dbReference>
<dbReference type="PANTHER" id="PTHR13789">
    <property type="entry name" value="MONOOXYGENASE"/>
    <property type="match status" value="1"/>
</dbReference>
<evidence type="ECO:0000256" key="5">
    <source>
        <dbReference type="ARBA" id="ARBA00023033"/>
    </source>
</evidence>
<evidence type="ECO:0000313" key="7">
    <source>
        <dbReference type="EMBL" id="TCD71266.1"/>
    </source>
</evidence>
<dbReference type="SUPFAM" id="SSF51905">
    <property type="entry name" value="FAD/NAD(P)-binding domain"/>
    <property type="match status" value="1"/>
</dbReference>
<dbReference type="InterPro" id="IPR050493">
    <property type="entry name" value="FAD-dep_Monooxygenase_BioMet"/>
</dbReference>
<dbReference type="PANTHER" id="PTHR13789:SF309">
    <property type="entry name" value="PUTATIVE (AFU_ORTHOLOGUE AFUA_6G14510)-RELATED"/>
    <property type="match status" value="1"/>
</dbReference>
<protein>
    <recommendedName>
        <fullName evidence="6">FAD-binding domain-containing protein</fullName>
    </recommendedName>
</protein>
<dbReference type="GO" id="GO:0004497">
    <property type="term" value="F:monooxygenase activity"/>
    <property type="evidence" value="ECO:0007669"/>
    <property type="project" value="UniProtKB-KW"/>
</dbReference>
<keyword evidence="5" id="KW-0503">Monooxygenase</keyword>
<dbReference type="AlphaFoldDB" id="A0A4R0RTK0"/>
<dbReference type="GO" id="GO:0071949">
    <property type="term" value="F:FAD binding"/>
    <property type="evidence" value="ECO:0007669"/>
    <property type="project" value="InterPro"/>
</dbReference>
<reference evidence="7 8" key="1">
    <citation type="submission" date="2018-11" db="EMBL/GenBank/DDBJ databases">
        <title>Genome assembly of Steccherinum ochraceum LE-BIN_3174, the white-rot fungus of the Steccherinaceae family (The Residual Polyporoid clade, Polyporales, Basidiomycota).</title>
        <authorList>
            <person name="Fedorova T.V."/>
            <person name="Glazunova O.A."/>
            <person name="Landesman E.O."/>
            <person name="Moiseenko K.V."/>
            <person name="Psurtseva N.V."/>
            <person name="Savinova O.S."/>
            <person name="Shakhova N.V."/>
            <person name="Tyazhelova T.V."/>
            <person name="Vasina D.V."/>
        </authorList>
    </citation>
    <scope>NUCLEOTIDE SEQUENCE [LARGE SCALE GENOMIC DNA]</scope>
    <source>
        <strain evidence="7 8">LE-BIN_3174</strain>
    </source>
</reference>
<dbReference type="PRINTS" id="PR00420">
    <property type="entry name" value="RNGMNOXGNASE"/>
</dbReference>
<dbReference type="EMBL" id="RWJN01000008">
    <property type="protein sequence ID" value="TCD71266.1"/>
    <property type="molecule type" value="Genomic_DNA"/>
</dbReference>
<evidence type="ECO:0000256" key="3">
    <source>
        <dbReference type="ARBA" id="ARBA00022827"/>
    </source>
</evidence>
<comment type="similarity">
    <text evidence="1">Belongs to the paxM FAD-dependent monooxygenase family.</text>
</comment>
<gene>
    <name evidence="7" type="ORF">EIP91_011745</name>
</gene>
<accession>A0A4R0RTK0</accession>
<evidence type="ECO:0000259" key="6">
    <source>
        <dbReference type="Pfam" id="PF01494"/>
    </source>
</evidence>
<sequence length="479" mass="53820">MSGPSSPASSERSLHHALLSIHFIIVGGGASGLCAALSLTRIGHKVTLLEQDETFEQATQSGGCIIPPNTVKLLSRWGIRDELFVMSNEMPGMYLTKYDTDEDMGTHVWDQEFFKEIGGSIRTINYGALRKLLCKAVVDQGVSPLVTLESGETLRADVVLGADGQDSVVRKLLLQSEEIEEDVHKYLGRDVYSVFVPGESMLGDPDLEKLFQESLFHSVLGDGRAMYAYRIPPPPDSGRKVDDYALNMFLPGEEAGPRWEPIENSVLLDRMGNCWDRWRKLVQRATMIAKSPMTERPLLDVWVHEHGRVLVIGDAAHVFYPCSIQNTGVAVCDAATLAQLYQHLHHHRQINVFLNAFQDIRPARIKYMRALEFGNLNYQMMSYGPEQEQRDKALRERKRKGLNALESDSEEEDAVMGTNITSRWESALSTFAFDAEEEADKWWADWGSLQERAAFSNINTHLSIEVQHVEQTIEAPNSP</sequence>
<organism evidence="7 8">
    <name type="scientific">Steccherinum ochraceum</name>
    <dbReference type="NCBI Taxonomy" id="92696"/>
    <lineage>
        <taxon>Eukaryota</taxon>
        <taxon>Fungi</taxon>
        <taxon>Dikarya</taxon>
        <taxon>Basidiomycota</taxon>
        <taxon>Agaricomycotina</taxon>
        <taxon>Agaricomycetes</taxon>
        <taxon>Polyporales</taxon>
        <taxon>Steccherinaceae</taxon>
        <taxon>Steccherinum</taxon>
    </lineage>
</organism>
<dbReference type="Pfam" id="PF01494">
    <property type="entry name" value="FAD_binding_3"/>
    <property type="match status" value="1"/>
</dbReference>
<dbReference type="InterPro" id="IPR002938">
    <property type="entry name" value="FAD-bd"/>
</dbReference>
<feature type="domain" description="FAD-binding" evidence="6">
    <location>
        <begin position="24"/>
        <end position="102"/>
    </location>
</feature>
<keyword evidence="2" id="KW-0285">Flavoprotein</keyword>
<evidence type="ECO:0000313" key="8">
    <source>
        <dbReference type="Proteomes" id="UP000292702"/>
    </source>
</evidence>
<evidence type="ECO:0000256" key="1">
    <source>
        <dbReference type="ARBA" id="ARBA00007992"/>
    </source>
</evidence>
<evidence type="ECO:0000256" key="2">
    <source>
        <dbReference type="ARBA" id="ARBA00022630"/>
    </source>
</evidence>
<keyword evidence="4" id="KW-0560">Oxidoreductase</keyword>
<keyword evidence="8" id="KW-1185">Reference proteome</keyword>
<keyword evidence="3" id="KW-0274">FAD</keyword>